<proteinExistence type="predicted"/>
<reference evidence="1" key="1">
    <citation type="submission" date="2023-10" db="EMBL/GenBank/DDBJ databases">
        <authorList>
            <person name="Domelevo Entfellner J.-B."/>
        </authorList>
    </citation>
    <scope>NUCLEOTIDE SEQUENCE</scope>
</reference>
<dbReference type="AlphaFoldDB" id="A0AA86VAZ1"/>
<dbReference type="Gramene" id="rna-AYBTSS11_LOCUS6986">
    <property type="protein sequence ID" value="CAJ1935582.1"/>
    <property type="gene ID" value="gene-AYBTSS11_LOCUS6986"/>
</dbReference>
<evidence type="ECO:0000313" key="1">
    <source>
        <dbReference type="EMBL" id="CAJ1935582.1"/>
    </source>
</evidence>
<protein>
    <submittedName>
        <fullName evidence="1">Uncharacterized protein</fullName>
    </submittedName>
</protein>
<organism evidence="1 2">
    <name type="scientific">Sphenostylis stenocarpa</name>
    <dbReference type="NCBI Taxonomy" id="92480"/>
    <lineage>
        <taxon>Eukaryota</taxon>
        <taxon>Viridiplantae</taxon>
        <taxon>Streptophyta</taxon>
        <taxon>Embryophyta</taxon>
        <taxon>Tracheophyta</taxon>
        <taxon>Spermatophyta</taxon>
        <taxon>Magnoliopsida</taxon>
        <taxon>eudicotyledons</taxon>
        <taxon>Gunneridae</taxon>
        <taxon>Pentapetalae</taxon>
        <taxon>rosids</taxon>
        <taxon>fabids</taxon>
        <taxon>Fabales</taxon>
        <taxon>Fabaceae</taxon>
        <taxon>Papilionoideae</taxon>
        <taxon>50 kb inversion clade</taxon>
        <taxon>NPAAA clade</taxon>
        <taxon>indigoferoid/millettioid clade</taxon>
        <taxon>Phaseoleae</taxon>
        <taxon>Sphenostylis</taxon>
    </lineage>
</organism>
<dbReference type="Proteomes" id="UP001189624">
    <property type="component" value="Chromosome 3"/>
</dbReference>
<feature type="non-terminal residue" evidence="1">
    <location>
        <position position="89"/>
    </location>
</feature>
<keyword evidence="2" id="KW-1185">Reference proteome</keyword>
<gene>
    <name evidence="1" type="ORF">AYBTSS11_LOCUS6986</name>
</gene>
<sequence>MPASQPAMVLGVSGIIIPEIGCQLDCPLPSTRSCPGTNSDSSRARNSTIRNKFGAQNDTFKPEALCILATLRFHTSMVWLIHSGRHTVR</sequence>
<accession>A0AA86VAZ1</accession>
<name>A0AA86VAZ1_9FABA</name>
<dbReference type="EMBL" id="OY731400">
    <property type="protein sequence ID" value="CAJ1935582.1"/>
    <property type="molecule type" value="Genomic_DNA"/>
</dbReference>
<evidence type="ECO:0000313" key="2">
    <source>
        <dbReference type="Proteomes" id="UP001189624"/>
    </source>
</evidence>